<dbReference type="EMBL" id="DWWD01000020">
    <property type="protein sequence ID" value="HJC49790.1"/>
    <property type="molecule type" value="Genomic_DNA"/>
</dbReference>
<evidence type="ECO:0000256" key="3">
    <source>
        <dbReference type="ARBA" id="ARBA00023125"/>
    </source>
</evidence>
<accession>A0A9D2PHX8</accession>
<reference evidence="6" key="2">
    <citation type="submission" date="2021-04" db="EMBL/GenBank/DDBJ databases">
        <authorList>
            <person name="Gilroy R."/>
        </authorList>
    </citation>
    <scope>NUCLEOTIDE SEQUENCE</scope>
    <source>
        <strain evidence="6">ChiSjej3B21-8574</strain>
    </source>
</reference>
<dbReference type="SUPFAM" id="SSF46785">
    <property type="entry name" value="Winged helix' DNA-binding domain"/>
    <property type="match status" value="1"/>
</dbReference>
<organism evidence="6 7">
    <name type="scientific">Candidatus Anaerostipes avistercoris</name>
    <dbReference type="NCBI Taxonomy" id="2838462"/>
    <lineage>
        <taxon>Bacteria</taxon>
        <taxon>Bacillati</taxon>
        <taxon>Bacillota</taxon>
        <taxon>Clostridia</taxon>
        <taxon>Lachnospirales</taxon>
        <taxon>Lachnospiraceae</taxon>
        <taxon>Anaerostipes</taxon>
    </lineage>
</organism>
<dbReference type="Gene3D" id="3.40.190.10">
    <property type="entry name" value="Periplasmic binding protein-like II"/>
    <property type="match status" value="1"/>
</dbReference>
<keyword evidence="3" id="KW-0238">DNA-binding</keyword>
<comment type="similarity">
    <text evidence="1">Belongs to the LysR transcriptional regulatory family.</text>
</comment>
<dbReference type="Pfam" id="PF03466">
    <property type="entry name" value="LysR_substrate"/>
    <property type="match status" value="1"/>
</dbReference>
<feature type="domain" description="HTH lysR-type" evidence="5">
    <location>
        <begin position="1"/>
        <end position="58"/>
    </location>
</feature>
<comment type="caution">
    <text evidence="6">The sequence shown here is derived from an EMBL/GenBank/DDBJ whole genome shotgun (WGS) entry which is preliminary data.</text>
</comment>
<name>A0A9D2PHX8_9FIRM</name>
<dbReference type="InterPro" id="IPR036390">
    <property type="entry name" value="WH_DNA-bd_sf"/>
</dbReference>
<sequence>MDINKLHYFFQAAELKNFTKAAERCHIAQTTMSKYIAVLEQELGCKFFIRSGKSVSLTRQGQLFYEEMRKIAERYQELCQELQRMDNLELRIGMITTDYENFPVLRAFEQAYPDISVYFSFAEEEKLLADLRQHRLDALICPNILTLEQYGLDEMERVDLITFEESLVYSKELLENYNSLQGVVASQPIITKASEETYQEFCRTQLKELYGTTFSDVLLVKTISQQLLMLNLSRGFAFLPSLFMADYENLEFFPMPPEFSETAQLLYSPSFVSSGLQGLLDYIHENK</sequence>
<dbReference type="SUPFAM" id="SSF53850">
    <property type="entry name" value="Periplasmic binding protein-like II"/>
    <property type="match status" value="1"/>
</dbReference>
<dbReference type="PROSITE" id="PS50931">
    <property type="entry name" value="HTH_LYSR"/>
    <property type="match status" value="1"/>
</dbReference>
<dbReference type="GO" id="GO:0003700">
    <property type="term" value="F:DNA-binding transcription factor activity"/>
    <property type="evidence" value="ECO:0007669"/>
    <property type="project" value="InterPro"/>
</dbReference>
<dbReference type="GO" id="GO:0000976">
    <property type="term" value="F:transcription cis-regulatory region binding"/>
    <property type="evidence" value="ECO:0007669"/>
    <property type="project" value="TreeGrafter"/>
</dbReference>
<dbReference type="FunFam" id="1.10.10.10:FF:000001">
    <property type="entry name" value="LysR family transcriptional regulator"/>
    <property type="match status" value="1"/>
</dbReference>
<dbReference type="PRINTS" id="PR00039">
    <property type="entry name" value="HTHLYSR"/>
</dbReference>
<evidence type="ECO:0000313" key="6">
    <source>
        <dbReference type="EMBL" id="HJC49790.1"/>
    </source>
</evidence>
<evidence type="ECO:0000259" key="5">
    <source>
        <dbReference type="PROSITE" id="PS50931"/>
    </source>
</evidence>
<keyword evidence="4" id="KW-0804">Transcription</keyword>
<evidence type="ECO:0000256" key="1">
    <source>
        <dbReference type="ARBA" id="ARBA00009437"/>
    </source>
</evidence>
<gene>
    <name evidence="6" type="ORF">H9754_04300</name>
</gene>
<reference evidence="6" key="1">
    <citation type="journal article" date="2021" name="PeerJ">
        <title>Extensive microbial diversity within the chicken gut microbiome revealed by metagenomics and culture.</title>
        <authorList>
            <person name="Gilroy R."/>
            <person name="Ravi A."/>
            <person name="Getino M."/>
            <person name="Pursley I."/>
            <person name="Horton D.L."/>
            <person name="Alikhan N.F."/>
            <person name="Baker D."/>
            <person name="Gharbi K."/>
            <person name="Hall N."/>
            <person name="Watson M."/>
            <person name="Adriaenssens E.M."/>
            <person name="Foster-Nyarko E."/>
            <person name="Jarju S."/>
            <person name="Secka A."/>
            <person name="Antonio M."/>
            <person name="Oren A."/>
            <person name="Chaudhuri R.R."/>
            <person name="La Ragione R."/>
            <person name="Hildebrand F."/>
            <person name="Pallen M.J."/>
        </authorList>
    </citation>
    <scope>NUCLEOTIDE SEQUENCE</scope>
    <source>
        <strain evidence="6">ChiSjej3B21-8574</strain>
    </source>
</reference>
<dbReference type="AlphaFoldDB" id="A0A9D2PHX8"/>
<dbReference type="Proteomes" id="UP000823904">
    <property type="component" value="Unassembled WGS sequence"/>
</dbReference>
<dbReference type="Gene3D" id="1.10.10.10">
    <property type="entry name" value="Winged helix-like DNA-binding domain superfamily/Winged helix DNA-binding domain"/>
    <property type="match status" value="1"/>
</dbReference>
<protein>
    <submittedName>
        <fullName evidence="6">LysR family transcriptional regulator</fullName>
    </submittedName>
</protein>
<dbReference type="PANTHER" id="PTHR30126">
    <property type="entry name" value="HTH-TYPE TRANSCRIPTIONAL REGULATOR"/>
    <property type="match status" value="1"/>
</dbReference>
<evidence type="ECO:0000256" key="4">
    <source>
        <dbReference type="ARBA" id="ARBA00023163"/>
    </source>
</evidence>
<proteinExistence type="inferred from homology"/>
<evidence type="ECO:0000313" key="7">
    <source>
        <dbReference type="Proteomes" id="UP000823904"/>
    </source>
</evidence>
<evidence type="ECO:0000256" key="2">
    <source>
        <dbReference type="ARBA" id="ARBA00023015"/>
    </source>
</evidence>
<dbReference type="InterPro" id="IPR005119">
    <property type="entry name" value="LysR_subst-bd"/>
</dbReference>
<dbReference type="PANTHER" id="PTHR30126:SF40">
    <property type="entry name" value="HTH-TYPE TRANSCRIPTIONAL REGULATOR GLTR"/>
    <property type="match status" value="1"/>
</dbReference>
<dbReference type="InterPro" id="IPR000847">
    <property type="entry name" value="LysR_HTH_N"/>
</dbReference>
<dbReference type="Pfam" id="PF00126">
    <property type="entry name" value="HTH_1"/>
    <property type="match status" value="1"/>
</dbReference>
<keyword evidence="2" id="KW-0805">Transcription regulation</keyword>
<dbReference type="InterPro" id="IPR036388">
    <property type="entry name" value="WH-like_DNA-bd_sf"/>
</dbReference>